<dbReference type="Proteomes" id="UP000199800">
    <property type="component" value="Unassembled WGS sequence"/>
</dbReference>
<dbReference type="InterPro" id="IPR010982">
    <property type="entry name" value="Lambda_DNA-bd_dom_sf"/>
</dbReference>
<proteinExistence type="predicted"/>
<dbReference type="Pfam" id="PF01381">
    <property type="entry name" value="HTH_3"/>
    <property type="match status" value="1"/>
</dbReference>
<feature type="domain" description="HTH cro/C1-type" evidence="1">
    <location>
        <begin position="14"/>
        <end position="42"/>
    </location>
</feature>
<gene>
    <name evidence="2" type="ORF">SAMN04487772_101145</name>
</gene>
<reference evidence="2 3" key="1">
    <citation type="submission" date="2016-10" db="EMBL/GenBank/DDBJ databases">
        <authorList>
            <person name="de Groot N.N."/>
        </authorList>
    </citation>
    <scope>NUCLEOTIDE SEQUENCE [LARGE SCALE GENOMIC DNA]</scope>
    <source>
        <strain evidence="2 3">DSM 1801</strain>
    </source>
</reference>
<evidence type="ECO:0000313" key="3">
    <source>
        <dbReference type="Proteomes" id="UP000199800"/>
    </source>
</evidence>
<dbReference type="RefSeq" id="WP_092475008.1">
    <property type="nucleotide sequence ID" value="NZ_FOHN01000001.1"/>
</dbReference>
<sequence length="64" mass="7254">MGKKRNLTEYGKKVKHKLVELNMTQVELAEIIGTSEQYLGKILFGERSGGKYVEEINLLLGLML</sequence>
<keyword evidence="3" id="KW-1185">Reference proteome</keyword>
<dbReference type="OrthoDB" id="2736986at2"/>
<dbReference type="PROSITE" id="PS50943">
    <property type="entry name" value="HTH_CROC1"/>
    <property type="match status" value="1"/>
</dbReference>
<accession>A0A1H9Y4S5</accession>
<organism evidence="2 3">
    <name type="scientific">[Clostridium] polysaccharolyticum</name>
    <dbReference type="NCBI Taxonomy" id="29364"/>
    <lineage>
        <taxon>Bacteria</taxon>
        <taxon>Bacillati</taxon>
        <taxon>Bacillota</taxon>
        <taxon>Clostridia</taxon>
        <taxon>Lachnospirales</taxon>
        <taxon>Lachnospiraceae</taxon>
    </lineage>
</organism>
<name>A0A1H9Y4S5_9FIRM</name>
<dbReference type="GO" id="GO:0003677">
    <property type="term" value="F:DNA binding"/>
    <property type="evidence" value="ECO:0007669"/>
    <property type="project" value="InterPro"/>
</dbReference>
<dbReference type="Gene3D" id="1.10.260.40">
    <property type="entry name" value="lambda repressor-like DNA-binding domains"/>
    <property type="match status" value="1"/>
</dbReference>
<dbReference type="SUPFAM" id="SSF47413">
    <property type="entry name" value="lambda repressor-like DNA-binding domains"/>
    <property type="match status" value="1"/>
</dbReference>
<dbReference type="EMBL" id="FOHN01000001">
    <property type="protein sequence ID" value="SES63870.1"/>
    <property type="molecule type" value="Genomic_DNA"/>
</dbReference>
<protein>
    <submittedName>
        <fullName evidence="2">Helix-turn-helix</fullName>
    </submittedName>
</protein>
<dbReference type="CDD" id="cd00093">
    <property type="entry name" value="HTH_XRE"/>
    <property type="match status" value="1"/>
</dbReference>
<evidence type="ECO:0000259" key="1">
    <source>
        <dbReference type="PROSITE" id="PS50943"/>
    </source>
</evidence>
<evidence type="ECO:0000313" key="2">
    <source>
        <dbReference type="EMBL" id="SES63870.1"/>
    </source>
</evidence>
<dbReference type="AlphaFoldDB" id="A0A1H9Y4S5"/>
<dbReference type="InterPro" id="IPR001387">
    <property type="entry name" value="Cro/C1-type_HTH"/>
</dbReference>